<comment type="caution">
    <text evidence="1">The sequence shown here is derived from an EMBL/GenBank/DDBJ whole genome shotgun (WGS) entry which is preliminary data.</text>
</comment>
<protein>
    <submittedName>
        <fullName evidence="1">Uncharacterized protein</fullName>
    </submittedName>
</protein>
<dbReference type="RefSeq" id="WP_070367651.1">
    <property type="nucleotide sequence ID" value="NZ_JAZHVW010000001.1"/>
</dbReference>
<dbReference type="Proteomes" id="UP000177010">
    <property type="component" value="Unassembled WGS sequence"/>
</dbReference>
<proteinExistence type="predicted"/>
<accession>A0A1E7XEF4</accession>
<evidence type="ECO:0000313" key="1">
    <source>
        <dbReference type="EMBL" id="OFA11439.1"/>
    </source>
</evidence>
<gene>
    <name evidence="1" type="ORF">LASUN_10480</name>
</gene>
<sequence>MDKKDTLNMEIIEKHYNVETGKNVDNNQDAKFTFMGDNPEIELVFLVREPYYEEVDGQINFNHEVEQKFNAGKRLLAQYWREEIITEPHDSDDVTGIQWERDYVVCAQEMLSHLVLIDNQIELIGIVLKGSWPIWTPESKTKMLNELMKRKFGTDFGSNI</sequence>
<evidence type="ECO:0000313" key="2">
    <source>
        <dbReference type="Proteomes" id="UP000177010"/>
    </source>
</evidence>
<dbReference type="AlphaFoldDB" id="A0A1E7XEF4"/>
<name>A0A1E7XEF4_9LACO</name>
<dbReference type="EMBL" id="MIQE01000010">
    <property type="protein sequence ID" value="OFA11439.1"/>
    <property type="molecule type" value="Genomic_DNA"/>
</dbReference>
<organism evidence="1 2">
    <name type="scientific">Lentilactobacillus sunkii</name>
    <dbReference type="NCBI Taxonomy" id="481719"/>
    <lineage>
        <taxon>Bacteria</taxon>
        <taxon>Bacillati</taxon>
        <taxon>Bacillota</taxon>
        <taxon>Bacilli</taxon>
        <taxon>Lactobacillales</taxon>
        <taxon>Lactobacillaceae</taxon>
        <taxon>Lentilactobacillus</taxon>
    </lineage>
</organism>
<reference evidence="1 2" key="1">
    <citation type="submission" date="2016-09" db="EMBL/GenBank/DDBJ databases">
        <title>Genome Sequence of Lactobacillus sunkii Strain CG01.</title>
        <authorList>
            <person name="Poehlein A."/>
            <person name="Gabris C."/>
            <person name="Bengelsdorf F.R."/>
            <person name="Duerre P."/>
            <person name="Daniel R."/>
        </authorList>
    </citation>
    <scope>NUCLEOTIDE SEQUENCE [LARGE SCALE GENOMIC DNA]</scope>
    <source>
        <strain evidence="1 2">CG_D</strain>
    </source>
</reference>